<dbReference type="Gene3D" id="1.10.10.60">
    <property type="entry name" value="Homeodomain-like"/>
    <property type="match status" value="1"/>
</dbReference>
<gene>
    <name evidence="5" type="ORF">ACFQE5_06450</name>
</gene>
<evidence type="ECO:0000256" key="3">
    <source>
        <dbReference type="ARBA" id="ARBA00023163"/>
    </source>
</evidence>
<evidence type="ECO:0000256" key="1">
    <source>
        <dbReference type="ARBA" id="ARBA00023015"/>
    </source>
</evidence>
<feature type="domain" description="HTH araC/xylS-type" evidence="4">
    <location>
        <begin position="1"/>
        <end position="99"/>
    </location>
</feature>
<proteinExistence type="predicted"/>
<dbReference type="SUPFAM" id="SSF46689">
    <property type="entry name" value="Homeodomain-like"/>
    <property type="match status" value="2"/>
</dbReference>
<keyword evidence="2" id="KW-0238">DNA-binding</keyword>
<organism evidence="5 6">
    <name type="scientific">Pseudonocardia hispaniensis</name>
    <dbReference type="NCBI Taxonomy" id="904933"/>
    <lineage>
        <taxon>Bacteria</taxon>
        <taxon>Bacillati</taxon>
        <taxon>Actinomycetota</taxon>
        <taxon>Actinomycetes</taxon>
        <taxon>Pseudonocardiales</taxon>
        <taxon>Pseudonocardiaceae</taxon>
        <taxon>Pseudonocardia</taxon>
    </lineage>
</organism>
<evidence type="ECO:0000313" key="6">
    <source>
        <dbReference type="Proteomes" id="UP001596302"/>
    </source>
</evidence>
<dbReference type="PROSITE" id="PS00041">
    <property type="entry name" value="HTH_ARAC_FAMILY_1"/>
    <property type="match status" value="1"/>
</dbReference>
<protein>
    <submittedName>
        <fullName evidence="5">Helix-turn-helix transcriptional regulator</fullName>
    </submittedName>
</protein>
<dbReference type="InterPro" id="IPR020449">
    <property type="entry name" value="Tscrpt_reg_AraC-type_HTH"/>
</dbReference>
<accession>A0ABW1IZB0</accession>
<keyword evidence="3" id="KW-0804">Transcription</keyword>
<sequence length="102" mass="11618">MDLIESRPEHPWTITELATSVGISVRSIEDGFRRHVGISPMGYLRRCRLDRAHGDLREASPATVTVGEVAYRWGFAHVGRFARAYRERFGQNPSETLRSLHP</sequence>
<evidence type="ECO:0000313" key="5">
    <source>
        <dbReference type="EMBL" id="MFC5993851.1"/>
    </source>
</evidence>
<dbReference type="EMBL" id="JBHSQW010000014">
    <property type="protein sequence ID" value="MFC5993851.1"/>
    <property type="molecule type" value="Genomic_DNA"/>
</dbReference>
<dbReference type="InterPro" id="IPR009057">
    <property type="entry name" value="Homeodomain-like_sf"/>
</dbReference>
<evidence type="ECO:0000256" key="2">
    <source>
        <dbReference type="ARBA" id="ARBA00023125"/>
    </source>
</evidence>
<dbReference type="PROSITE" id="PS01124">
    <property type="entry name" value="HTH_ARAC_FAMILY_2"/>
    <property type="match status" value="1"/>
</dbReference>
<evidence type="ECO:0000259" key="4">
    <source>
        <dbReference type="PROSITE" id="PS01124"/>
    </source>
</evidence>
<dbReference type="Pfam" id="PF12833">
    <property type="entry name" value="HTH_18"/>
    <property type="match status" value="1"/>
</dbReference>
<dbReference type="InterPro" id="IPR018062">
    <property type="entry name" value="HTH_AraC-typ_CS"/>
</dbReference>
<dbReference type="SMART" id="SM00342">
    <property type="entry name" value="HTH_ARAC"/>
    <property type="match status" value="1"/>
</dbReference>
<reference evidence="6" key="1">
    <citation type="journal article" date="2019" name="Int. J. Syst. Evol. Microbiol.">
        <title>The Global Catalogue of Microorganisms (GCM) 10K type strain sequencing project: providing services to taxonomists for standard genome sequencing and annotation.</title>
        <authorList>
            <consortium name="The Broad Institute Genomics Platform"/>
            <consortium name="The Broad Institute Genome Sequencing Center for Infectious Disease"/>
            <person name="Wu L."/>
            <person name="Ma J."/>
        </authorList>
    </citation>
    <scope>NUCLEOTIDE SEQUENCE [LARGE SCALE GENOMIC DNA]</scope>
    <source>
        <strain evidence="6">CCM 8391</strain>
    </source>
</reference>
<dbReference type="Proteomes" id="UP001596302">
    <property type="component" value="Unassembled WGS sequence"/>
</dbReference>
<dbReference type="PANTHER" id="PTHR47893:SF1">
    <property type="entry name" value="REGULATORY PROTEIN PCHR"/>
    <property type="match status" value="1"/>
</dbReference>
<name>A0ABW1IZB0_9PSEU</name>
<dbReference type="PANTHER" id="PTHR47893">
    <property type="entry name" value="REGULATORY PROTEIN PCHR"/>
    <property type="match status" value="1"/>
</dbReference>
<comment type="caution">
    <text evidence="5">The sequence shown here is derived from an EMBL/GenBank/DDBJ whole genome shotgun (WGS) entry which is preliminary data.</text>
</comment>
<dbReference type="InterPro" id="IPR053142">
    <property type="entry name" value="PchR_regulatory_protein"/>
</dbReference>
<dbReference type="PRINTS" id="PR00032">
    <property type="entry name" value="HTHARAC"/>
</dbReference>
<keyword evidence="6" id="KW-1185">Reference proteome</keyword>
<dbReference type="RefSeq" id="WP_379583869.1">
    <property type="nucleotide sequence ID" value="NZ_JBHSQW010000014.1"/>
</dbReference>
<dbReference type="InterPro" id="IPR018060">
    <property type="entry name" value="HTH_AraC"/>
</dbReference>
<keyword evidence="1" id="KW-0805">Transcription regulation</keyword>